<accession>A0ABU5J3M8</accession>
<dbReference type="PROSITE" id="PS50893">
    <property type="entry name" value="ABC_TRANSPORTER_2"/>
    <property type="match status" value="2"/>
</dbReference>
<reference evidence="5 6" key="1">
    <citation type="submission" date="2023-11" db="EMBL/GenBank/DDBJ databases">
        <title>Bacillus jintuensis, isolated from a mudflat on the Beibu Gulf coast.</title>
        <authorList>
            <person name="Li M."/>
        </authorList>
    </citation>
    <scope>NUCLEOTIDE SEQUENCE [LARGE SCALE GENOMIC DNA]</scope>
    <source>
        <strain evidence="5 6">31A1R</strain>
    </source>
</reference>
<dbReference type="RefSeq" id="WP_322448307.1">
    <property type="nucleotide sequence ID" value="NZ_JAXOFX010000019.1"/>
</dbReference>
<name>A0ABU5J3M8_9BACI</name>
<dbReference type="EMBL" id="JAXOFX010000019">
    <property type="protein sequence ID" value="MDZ5474012.1"/>
    <property type="molecule type" value="Genomic_DNA"/>
</dbReference>
<evidence type="ECO:0000256" key="3">
    <source>
        <dbReference type="SAM" id="Coils"/>
    </source>
</evidence>
<feature type="domain" description="ABC transporter" evidence="4">
    <location>
        <begin position="335"/>
        <end position="547"/>
    </location>
</feature>
<evidence type="ECO:0000256" key="2">
    <source>
        <dbReference type="ARBA" id="ARBA00022840"/>
    </source>
</evidence>
<dbReference type="InterPro" id="IPR051309">
    <property type="entry name" value="ABCF_ATPase"/>
</dbReference>
<keyword evidence="2" id="KW-0067">ATP-binding</keyword>
<dbReference type="InterPro" id="IPR003439">
    <property type="entry name" value="ABC_transporter-like_ATP-bd"/>
</dbReference>
<dbReference type="InterPro" id="IPR003593">
    <property type="entry name" value="AAA+_ATPase"/>
</dbReference>
<organism evidence="5 6">
    <name type="scientific">Robertmurraya mangrovi</name>
    <dbReference type="NCBI Taxonomy" id="3098077"/>
    <lineage>
        <taxon>Bacteria</taxon>
        <taxon>Bacillati</taxon>
        <taxon>Bacillota</taxon>
        <taxon>Bacilli</taxon>
        <taxon>Bacillales</taxon>
        <taxon>Bacillaceae</taxon>
        <taxon>Robertmurraya</taxon>
    </lineage>
</organism>
<dbReference type="NCBIfam" id="NF000355">
    <property type="entry name" value="ribo_prot_ABC_F"/>
    <property type="match status" value="1"/>
</dbReference>
<keyword evidence="1" id="KW-0547">Nucleotide-binding</keyword>
<dbReference type="Gene3D" id="3.40.50.300">
    <property type="entry name" value="P-loop containing nucleotide triphosphate hydrolases"/>
    <property type="match status" value="2"/>
</dbReference>
<dbReference type="PANTHER" id="PTHR42855">
    <property type="entry name" value="ABC TRANSPORTER ATP-BINDING SUBUNIT"/>
    <property type="match status" value="1"/>
</dbReference>
<dbReference type="SMART" id="SM00382">
    <property type="entry name" value="AAA"/>
    <property type="match status" value="2"/>
</dbReference>
<dbReference type="SUPFAM" id="SSF52540">
    <property type="entry name" value="P-loop containing nucleoside triphosphate hydrolases"/>
    <property type="match status" value="2"/>
</dbReference>
<sequence length="631" mass="72823">MIACSVNKIGKMYGSNLIFENLSFEIQEQDCVGLVGRNGGGKTTLFRLLAGEETPDSGQIHWKKGLEIGYLAQIPKFPSDLKTKEVLRTAFTPLLTLESRMKELEIEMGSELDTDVLSKLIEEYGNLQDQFTLKGGYEIEANIEKIVHGLNIKPLLEKLFEELSGGEKTKVGLALILLKNPAFLLLDEPTNHLDLMAVEWLGSFLKDYSGTVVVVSHDRHFLDEVANKILDLEDGEIHTYHTNFSGFVKEKEEKLLREFQAYEEQQKKIKKMKEAIKRLREWANRANPPNEGLHKRARNMERALERMEKLNRPILNRKKMNLEIDSADRSGNDVIILKEVSKQYGNQTLFANVNMDIFYKQRVAIVGENGTGKSTLIKMMLKQVEPDTGTVKLGSNVKVGYLSQHVFSDIGNETMIEAFRNEIRVTEGEARHILARFLFYGHTVFRKVSQLSGGEKMRLKLAQLMHQDINLLILDEPTNHLDIESREVLEEALEEFNGTILAVSHDRYFLNKLFERIYWIDSKEVHSFEGNYNWAKEKLIQHKNSKKQEVEIIVTKEIKEVPIQKDPKPKNNHRIKELQKLIDEIEERITQLDTLLSVEKELEILQNLFQEKETLESRWEELYTDLELLAE</sequence>
<feature type="coiled-coil region" evidence="3">
    <location>
        <begin position="568"/>
        <end position="618"/>
    </location>
</feature>
<dbReference type="InterPro" id="IPR027417">
    <property type="entry name" value="P-loop_NTPase"/>
</dbReference>
<dbReference type="Pfam" id="PF00005">
    <property type="entry name" value="ABC_tran"/>
    <property type="match status" value="2"/>
</dbReference>
<evidence type="ECO:0000259" key="4">
    <source>
        <dbReference type="PROSITE" id="PS50893"/>
    </source>
</evidence>
<keyword evidence="6" id="KW-1185">Reference proteome</keyword>
<feature type="coiled-coil region" evidence="3">
    <location>
        <begin position="248"/>
        <end position="310"/>
    </location>
</feature>
<evidence type="ECO:0000256" key="1">
    <source>
        <dbReference type="ARBA" id="ARBA00022741"/>
    </source>
</evidence>
<evidence type="ECO:0000313" key="6">
    <source>
        <dbReference type="Proteomes" id="UP001290455"/>
    </source>
</evidence>
<keyword evidence="3" id="KW-0175">Coiled coil</keyword>
<gene>
    <name evidence="5" type="primary">abc-f</name>
    <name evidence="5" type="ORF">SM124_20020</name>
</gene>
<feature type="domain" description="ABC transporter" evidence="4">
    <location>
        <begin position="4"/>
        <end position="259"/>
    </location>
</feature>
<dbReference type="PANTHER" id="PTHR42855:SF2">
    <property type="entry name" value="DRUG RESISTANCE ABC TRANSPORTER,ATP-BINDING PROTEIN"/>
    <property type="match status" value="1"/>
</dbReference>
<dbReference type="PROSITE" id="PS00211">
    <property type="entry name" value="ABC_TRANSPORTER_1"/>
    <property type="match status" value="2"/>
</dbReference>
<dbReference type="InterPro" id="IPR017871">
    <property type="entry name" value="ABC_transporter-like_CS"/>
</dbReference>
<dbReference type="Proteomes" id="UP001290455">
    <property type="component" value="Unassembled WGS sequence"/>
</dbReference>
<dbReference type="InterPro" id="IPR032781">
    <property type="entry name" value="ABC_tran_Xtn"/>
</dbReference>
<protein>
    <submittedName>
        <fullName evidence="5">ABC-F type ribosomal protection protein</fullName>
    </submittedName>
</protein>
<comment type="caution">
    <text evidence="5">The sequence shown here is derived from an EMBL/GenBank/DDBJ whole genome shotgun (WGS) entry which is preliminary data.</text>
</comment>
<proteinExistence type="predicted"/>
<dbReference type="Pfam" id="PF12848">
    <property type="entry name" value="ABC_tran_Xtn"/>
    <property type="match status" value="1"/>
</dbReference>
<evidence type="ECO:0000313" key="5">
    <source>
        <dbReference type="EMBL" id="MDZ5474012.1"/>
    </source>
</evidence>
<dbReference type="CDD" id="cd03221">
    <property type="entry name" value="ABCF_EF-3"/>
    <property type="match status" value="2"/>
</dbReference>